<keyword evidence="2" id="KW-1185">Reference proteome</keyword>
<name>A0ABT1FGN5_9BACT</name>
<evidence type="ECO:0000313" key="2">
    <source>
        <dbReference type="Proteomes" id="UP001204772"/>
    </source>
</evidence>
<gene>
    <name evidence="1" type="ORF">NCI00_00740</name>
</gene>
<accession>A0ABT1FGN5</accession>
<comment type="caution">
    <text evidence="1">The sequence shown here is derived from an EMBL/GenBank/DDBJ whole genome shotgun (WGS) entry which is preliminary data.</text>
</comment>
<protein>
    <recommendedName>
        <fullName evidence="3">DUF4424 domain-containing protein</fullName>
    </recommendedName>
</protein>
<sequence>MKLFKWSLLLLIVGYLLVAMFYRQKEVVNITNVGKDTTWNFTLHKVIPLQFDYPYYVYIDGELDEEAEVDFSFTVMNYHPTNSEKKEYPINYKYKYCLPKGKVKRYYMIEYASPETSHFIPKKAKKGHLTFTYTTGYREVEKDRLRVISKPLDDKK</sequence>
<dbReference type="Proteomes" id="UP001204772">
    <property type="component" value="Unassembled WGS sequence"/>
</dbReference>
<evidence type="ECO:0008006" key="3">
    <source>
        <dbReference type="Google" id="ProtNLM"/>
    </source>
</evidence>
<evidence type="ECO:0000313" key="1">
    <source>
        <dbReference type="EMBL" id="MCP1380924.1"/>
    </source>
</evidence>
<dbReference type="EMBL" id="JAMZEL010000001">
    <property type="protein sequence ID" value="MCP1380924.1"/>
    <property type="molecule type" value="Genomic_DNA"/>
</dbReference>
<reference evidence="1 2" key="1">
    <citation type="submission" date="2022-06" db="EMBL/GenBank/DDBJ databases">
        <title>Runella sp. S5 genome sequencing.</title>
        <authorList>
            <person name="Park S."/>
        </authorList>
    </citation>
    <scope>NUCLEOTIDE SEQUENCE [LARGE SCALE GENOMIC DNA]</scope>
    <source>
        <strain evidence="1 2">S5</strain>
    </source>
</reference>
<dbReference type="RefSeq" id="WP_253523968.1">
    <property type="nucleotide sequence ID" value="NZ_JAMZEL010000001.1"/>
</dbReference>
<organism evidence="1 2">
    <name type="scientific">Runella salmonicolor</name>
    <dbReference type="NCBI Taxonomy" id="2950278"/>
    <lineage>
        <taxon>Bacteria</taxon>
        <taxon>Pseudomonadati</taxon>
        <taxon>Bacteroidota</taxon>
        <taxon>Cytophagia</taxon>
        <taxon>Cytophagales</taxon>
        <taxon>Spirosomataceae</taxon>
        <taxon>Runella</taxon>
    </lineage>
</organism>
<proteinExistence type="predicted"/>